<protein>
    <submittedName>
        <fullName evidence="1">Uncharacterized protein</fullName>
    </submittedName>
</protein>
<sequence>MLEGSGWSLMSSSILGNWADEKRARADDDEAELKKALIGFTKSSMSSMSSSSSSSSSIRSSSSKLSSIMCSSSSSLSSAAAASSSSSSKWSSMSTS</sequence>
<evidence type="ECO:0000313" key="1">
    <source>
        <dbReference type="EMBL" id="RNA30544.1"/>
    </source>
</evidence>
<comment type="caution">
    <text evidence="1">The sequence shown here is derived from an EMBL/GenBank/DDBJ whole genome shotgun (WGS) entry which is preliminary data.</text>
</comment>
<accession>A0A3M7S408</accession>
<name>A0A3M7S408_BRAPC</name>
<organism evidence="1 2">
    <name type="scientific">Brachionus plicatilis</name>
    <name type="common">Marine rotifer</name>
    <name type="synonym">Brachionus muelleri</name>
    <dbReference type="NCBI Taxonomy" id="10195"/>
    <lineage>
        <taxon>Eukaryota</taxon>
        <taxon>Metazoa</taxon>
        <taxon>Spiralia</taxon>
        <taxon>Gnathifera</taxon>
        <taxon>Rotifera</taxon>
        <taxon>Eurotatoria</taxon>
        <taxon>Monogononta</taxon>
        <taxon>Pseudotrocha</taxon>
        <taxon>Ploima</taxon>
        <taxon>Brachionidae</taxon>
        <taxon>Brachionus</taxon>
    </lineage>
</organism>
<evidence type="ECO:0000313" key="2">
    <source>
        <dbReference type="Proteomes" id="UP000276133"/>
    </source>
</evidence>
<reference evidence="1 2" key="1">
    <citation type="journal article" date="2018" name="Sci. Rep.">
        <title>Genomic signatures of local adaptation to the degree of environmental predictability in rotifers.</title>
        <authorList>
            <person name="Franch-Gras L."/>
            <person name="Hahn C."/>
            <person name="Garcia-Roger E.M."/>
            <person name="Carmona M.J."/>
            <person name="Serra M."/>
            <person name="Gomez A."/>
        </authorList>
    </citation>
    <scope>NUCLEOTIDE SEQUENCE [LARGE SCALE GENOMIC DNA]</scope>
    <source>
        <strain evidence="1">HYR1</strain>
    </source>
</reference>
<proteinExistence type="predicted"/>
<gene>
    <name evidence="1" type="ORF">BpHYR1_052193</name>
</gene>
<keyword evidence="2" id="KW-1185">Reference proteome</keyword>
<dbReference type="EMBL" id="REGN01002078">
    <property type="protein sequence ID" value="RNA30544.1"/>
    <property type="molecule type" value="Genomic_DNA"/>
</dbReference>
<dbReference type="AlphaFoldDB" id="A0A3M7S408"/>
<dbReference type="Proteomes" id="UP000276133">
    <property type="component" value="Unassembled WGS sequence"/>
</dbReference>